<evidence type="ECO:0000313" key="9">
    <source>
        <dbReference type="Proteomes" id="UP000541558"/>
    </source>
</evidence>
<evidence type="ECO:0000256" key="7">
    <source>
        <dbReference type="SAM" id="Phobius"/>
    </source>
</evidence>
<organism evidence="8 9">
    <name type="scientific">Ephemerocybe angulata</name>
    <dbReference type="NCBI Taxonomy" id="980116"/>
    <lineage>
        <taxon>Eukaryota</taxon>
        <taxon>Fungi</taxon>
        <taxon>Dikarya</taxon>
        <taxon>Basidiomycota</taxon>
        <taxon>Agaricomycotina</taxon>
        <taxon>Agaricomycetes</taxon>
        <taxon>Agaricomycetidae</taxon>
        <taxon>Agaricales</taxon>
        <taxon>Agaricineae</taxon>
        <taxon>Psathyrellaceae</taxon>
        <taxon>Ephemerocybe</taxon>
    </lineage>
</organism>
<feature type="region of interest" description="Disordered" evidence="6">
    <location>
        <begin position="533"/>
        <end position="555"/>
    </location>
</feature>
<feature type="transmembrane region" description="Helical" evidence="7">
    <location>
        <begin position="258"/>
        <end position="282"/>
    </location>
</feature>
<keyword evidence="5 7" id="KW-0472">Membrane</keyword>
<evidence type="ECO:0000256" key="4">
    <source>
        <dbReference type="ARBA" id="ARBA00022989"/>
    </source>
</evidence>
<dbReference type="InterPro" id="IPR045069">
    <property type="entry name" value="MATE_euk"/>
</dbReference>
<accession>A0A8H5FHB2</accession>
<keyword evidence="9" id="KW-1185">Reference proteome</keyword>
<dbReference type="Proteomes" id="UP000541558">
    <property type="component" value="Unassembled WGS sequence"/>
</dbReference>
<evidence type="ECO:0000256" key="2">
    <source>
        <dbReference type="ARBA" id="ARBA00010199"/>
    </source>
</evidence>
<dbReference type="InterPro" id="IPR002528">
    <property type="entry name" value="MATE_fam"/>
</dbReference>
<proteinExistence type="inferred from homology"/>
<feature type="transmembrane region" description="Helical" evidence="7">
    <location>
        <begin position="232"/>
        <end position="252"/>
    </location>
</feature>
<feature type="transmembrane region" description="Helical" evidence="7">
    <location>
        <begin position="199"/>
        <end position="220"/>
    </location>
</feature>
<keyword evidence="4 7" id="KW-1133">Transmembrane helix</keyword>
<comment type="caution">
    <text evidence="8">The sequence shown here is derived from an EMBL/GenBank/DDBJ whole genome shotgun (WGS) entry which is preliminary data.</text>
</comment>
<reference evidence="8 9" key="1">
    <citation type="journal article" date="2020" name="ISME J.">
        <title>Uncovering the hidden diversity of litter-decomposition mechanisms in mushroom-forming fungi.</title>
        <authorList>
            <person name="Floudas D."/>
            <person name="Bentzer J."/>
            <person name="Ahren D."/>
            <person name="Johansson T."/>
            <person name="Persson P."/>
            <person name="Tunlid A."/>
        </authorList>
    </citation>
    <scope>NUCLEOTIDE SEQUENCE [LARGE SCALE GENOMIC DNA]</scope>
    <source>
        <strain evidence="8 9">CBS 175.51</strain>
    </source>
</reference>
<dbReference type="GO" id="GO:0042910">
    <property type="term" value="F:xenobiotic transmembrane transporter activity"/>
    <property type="evidence" value="ECO:0007669"/>
    <property type="project" value="InterPro"/>
</dbReference>
<keyword evidence="3 7" id="KW-0812">Transmembrane</keyword>
<dbReference type="OrthoDB" id="2126698at2759"/>
<sequence length="555" mass="60459">MTSTLPQGQDATLLPSDYAQVAGYRHSGGLSIPSDTTNTTETTPLLRAPPIPVISEGIDGDPNLDNDSKSALFWEEAPILTKYALPVFGTHLLEHTLALVPVISIGHLSTKALAAVTLGSMTATVSGFSIISGFCSALDTTLPSAWTSEHPKYVGLWAQRMSVLMAAILVPIFLIWFNAESILLSLKQDPDVANLAAIYLRWISIGLPAYTFNVISRRYFQSQGLFNIPTRIIFIVAPINAFLGWLLVWSPIGLGFVGAPLASAISFNLIALLNLTYGLFFVDRRAWHPWSLRAFSNLGYLFRLGASGVAQSASEWWAWELVTLAVSQFGPAALAAQSALVMSASTTCQAASALGVATSVRIGNLLGEGKVRRAHSTSDTSIVLALIVSVLNCALYLVFRKNWGRLFNDDEEVVSLVADIVPLIALFQLFDGNANVTSGVLRACGMQHVGAVLGLTAYYVIGIPIGVVLAFRWHMGLQGLWIGLTIALIYMSSLGTYYRWKINWYIEMEKVKLRLEKEERLRKADLDRIPIDEERGIEEEEEEDSQVGYGAVGSS</sequence>
<dbReference type="EMBL" id="JAACJK010000058">
    <property type="protein sequence ID" value="KAF5336418.1"/>
    <property type="molecule type" value="Genomic_DNA"/>
</dbReference>
<name>A0A8H5FHB2_9AGAR</name>
<feature type="compositionally biased region" description="Acidic residues" evidence="6">
    <location>
        <begin position="535"/>
        <end position="545"/>
    </location>
</feature>
<gene>
    <name evidence="8" type="ORF">D9611_006480</name>
</gene>
<feature type="transmembrane region" description="Helical" evidence="7">
    <location>
        <begin position="479"/>
        <end position="500"/>
    </location>
</feature>
<protein>
    <recommendedName>
        <fullName evidence="10">MATE efflux family protein</fullName>
    </recommendedName>
</protein>
<comment type="subcellular location">
    <subcellularLocation>
        <location evidence="1">Membrane</location>
        <topology evidence="1">Multi-pass membrane protein</topology>
    </subcellularLocation>
</comment>
<feature type="transmembrane region" description="Helical" evidence="7">
    <location>
        <begin position="413"/>
        <end position="430"/>
    </location>
</feature>
<dbReference type="Pfam" id="PF01554">
    <property type="entry name" value="MatE"/>
    <property type="match status" value="2"/>
</dbReference>
<feature type="transmembrane region" description="Helical" evidence="7">
    <location>
        <begin position="451"/>
        <end position="473"/>
    </location>
</feature>
<feature type="transmembrane region" description="Helical" evidence="7">
    <location>
        <begin position="161"/>
        <end position="179"/>
    </location>
</feature>
<evidence type="ECO:0000256" key="3">
    <source>
        <dbReference type="ARBA" id="ARBA00022692"/>
    </source>
</evidence>
<evidence type="ECO:0000313" key="8">
    <source>
        <dbReference type="EMBL" id="KAF5336418.1"/>
    </source>
</evidence>
<evidence type="ECO:0000256" key="1">
    <source>
        <dbReference type="ARBA" id="ARBA00004141"/>
    </source>
</evidence>
<evidence type="ECO:0000256" key="5">
    <source>
        <dbReference type="ARBA" id="ARBA00023136"/>
    </source>
</evidence>
<evidence type="ECO:0008006" key="10">
    <source>
        <dbReference type="Google" id="ProtNLM"/>
    </source>
</evidence>
<dbReference type="PANTHER" id="PTHR11206">
    <property type="entry name" value="MULTIDRUG RESISTANCE PROTEIN"/>
    <property type="match status" value="1"/>
</dbReference>
<feature type="transmembrane region" description="Helical" evidence="7">
    <location>
        <begin position="380"/>
        <end position="398"/>
    </location>
</feature>
<dbReference type="NCBIfam" id="TIGR00797">
    <property type="entry name" value="matE"/>
    <property type="match status" value="1"/>
</dbReference>
<evidence type="ECO:0000256" key="6">
    <source>
        <dbReference type="SAM" id="MobiDB-lite"/>
    </source>
</evidence>
<dbReference type="GO" id="GO:0016020">
    <property type="term" value="C:membrane"/>
    <property type="evidence" value="ECO:0007669"/>
    <property type="project" value="UniProtKB-SubCell"/>
</dbReference>
<comment type="similarity">
    <text evidence="2">Belongs to the multi antimicrobial extrusion (MATE) (TC 2.A.66.1) family.</text>
</comment>
<dbReference type="CDD" id="cd13132">
    <property type="entry name" value="MATE_eukaryotic"/>
    <property type="match status" value="1"/>
</dbReference>
<dbReference type="GO" id="GO:1990961">
    <property type="term" value="P:xenobiotic detoxification by transmembrane export across the plasma membrane"/>
    <property type="evidence" value="ECO:0007669"/>
    <property type="project" value="InterPro"/>
</dbReference>
<dbReference type="GO" id="GO:0015297">
    <property type="term" value="F:antiporter activity"/>
    <property type="evidence" value="ECO:0007669"/>
    <property type="project" value="InterPro"/>
</dbReference>
<dbReference type="AlphaFoldDB" id="A0A8H5FHB2"/>